<evidence type="ECO:0000313" key="7">
    <source>
        <dbReference type="EMBL" id="CEJ80518.1"/>
    </source>
</evidence>
<dbReference type="EMBL" id="CDHN01000001">
    <property type="protein sequence ID" value="CEJ80518.1"/>
    <property type="molecule type" value="Genomic_DNA"/>
</dbReference>
<dbReference type="PANTHER" id="PTHR31845">
    <property type="entry name" value="FINGER DOMAIN PROTEIN, PUTATIVE-RELATED"/>
    <property type="match status" value="1"/>
</dbReference>
<evidence type="ECO:0000256" key="3">
    <source>
        <dbReference type="ARBA" id="ARBA00023125"/>
    </source>
</evidence>
<dbReference type="CDD" id="cd12148">
    <property type="entry name" value="fungal_TF_MHR"/>
    <property type="match status" value="1"/>
</dbReference>
<evidence type="ECO:0008006" key="9">
    <source>
        <dbReference type="Google" id="ProtNLM"/>
    </source>
</evidence>
<organism evidence="7 8">
    <name type="scientific">[Torrubiella] hemipterigena</name>
    <dbReference type="NCBI Taxonomy" id="1531966"/>
    <lineage>
        <taxon>Eukaryota</taxon>
        <taxon>Fungi</taxon>
        <taxon>Dikarya</taxon>
        <taxon>Ascomycota</taxon>
        <taxon>Pezizomycotina</taxon>
        <taxon>Sordariomycetes</taxon>
        <taxon>Hypocreomycetidae</taxon>
        <taxon>Hypocreales</taxon>
        <taxon>Clavicipitaceae</taxon>
        <taxon>Clavicipitaceae incertae sedis</taxon>
        <taxon>'Torrubiella' clade</taxon>
    </lineage>
</organism>
<gene>
    <name evidence="7" type="ORF">VHEMI00697</name>
</gene>
<keyword evidence="4" id="KW-0804">Transcription</keyword>
<dbReference type="Proteomes" id="UP000039046">
    <property type="component" value="Unassembled WGS sequence"/>
</dbReference>
<dbReference type="Gene3D" id="4.10.240.10">
    <property type="entry name" value="Zn(2)-C6 fungal-type DNA-binding domain"/>
    <property type="match status" value="1"/>
</dbReference>
<dbReference type="PANTHER" id="PTHR31845:SF10">
    <property type="entry name" value="ZN(II)2CYS6 TRANSCRIPTION FACTOR (EUROFUNG)"/>
    <property type="match status" value="1"/>
</dbReference>
<dbReference type="InterPro" id="IPR051089">
    <property type="entry name" value="prtT"/>
</dbReference>
<evidence type="ECO:0000256" key="5">
    <source>
        <dbReference type="ARBA" id="ARBA00023242"/>
    </source>
</evidence>
<dbReference type="OrthoDB" id="1600564at2759"/>
<feature type="region of interest" description="Disordered" evidence="6">
    <location>
        <begin position="129"/>
        <end position="151"/>
    </location>
</feature>
<keyword evidence="3" id="KW-0238">DNA-binding</keyword>
<evidence type="ECO:0000256" key="4">
    <source>
        <dbReference type="ARBA" id="ARBA00023163"/>
    </source>
</evidence>
<keyword evidence="8" id="KW-1185">Reference proteome</keyword>
<protein>
    <recommendedName>
        <fullName evidence="9">Zn(2)-C6 fungal-type domain-containing protein</fullName>
    </recommendedName>
</protein>
<dbReference type="GO" id="GO:0000981">
    <property type="term" value="F:DNA-binding transcription factor activity, RNA polymerase II-specific"/>
    <property type="evidence" value="ECO:0007669"/>
    <property type="project" value="InterPro"/>
</dbReference>
<dbReference type="HOGENOM" id="CLU_006524_7_2_1"/>
<evidence type="ECO:0000256" key="2">
    <source>
        <dbReference type="ARBA" id="ARBA00023015"/>
    </source>
</evidence>
<proteinExistence type="predicted"/>
<reference evidence="7 8" key="1">
    <citation type="journal article" date="2015" name="Genome Announc.">
        <title>Draft Genome Sequence and Gene Annotation of the Entomopathogenic Fungus Verticillium hemipterigenum.</title>
        <authorList>
            <person name="Horn F."/>
            <person name="Habel A."/>
            <person name="Scharf D.H."/>
            <person name="Dworschak J."/>
            <person name="Brakhage A.A."/>
            <person name="Guthke R."/>
            <person name="Hertweck C."/>
            <person name="Linde J."/>
        </authorList>
    </citation>
    <scope>NUCLEOTIDE SEQUENCE [LARGE SCALE GENOMIC DNA]</scope>
</reference>
<keyword evidence="5" id="KW-0539">Nucleus</keyword>
<dbReference type="GO" id="GO:0008270">
    <property type="term" value="F:zinc ion binding"/>
    <property type="evidence" value="ECO:0007669"/>
    <property type="project" value="InterPro"/>
</dbReference>
<dbReference type="GO" id="GO:0005634">
    <property type="term" value="C:nucleus"/>
    <property type="evidence" value="ECO:0007669"/>
    <property type="project" value="UniProtKB-SubCell"/>
</dbReference>
<evidence type="ECO:0000256" key="1">
    <source>
        <dbReference type="ARBA" id="ARBA00004123"/>
    </source>
</evidence>
<sequence length="602" mass="68694">MSDTQSRGATACGPCAKAKVRCTRTSSLVRPERNSPQGWSTCDRCRRLKKVCCPQQTEPRTTPVPRTRFGQLEKKVDALIESLAHQVQPSHEILETGFANILKSQPPKFAQTAEKFASASRNLYMKELASRPTQLPSPEEHATPGSDDPLWPSDDEAEYLLSVYSDVLGCVFPFVVPSKEPVAEFRRNRPYLFKAMVMAASYRSREMQKLRATDFTNSLSTAILLRGEKTLDMLQSLLVHISWYQCHLKRNTQMTNLTQLAIALLADLELNKPYHANDRRKLIFDSSRSGYGFSAETKTLTNEERRALLACYYFSSTGSTVYLRVDALKFTSHMQDALDWLVEANEYPTDTLLAYLVRSQKIVNEVAQIVPYDEPDHPRCRGEAFMMHLRTLDSSLTNFQRALPPSLEKHDFLLMHLHTARIFLYEVSLYDSPWQGTSSRDRLDALITCSHHVASFFDTFFLFPDEAFLVLPYSLWGQLSHALLVASRLCLLDFEGWGSQFVHKDVRLPDLLDKVILKLEQANSVAQRVWLGDKNDAILENVISKFKWVREWWQENGVPHARNNSGEISVTEDTDQMGMFVDGRFWEEIMADYKLAPTLGLP</sequence>
<dbReference type="GO" id="GO:0000976">
    <property type="term" value="F:transcription cis-regulatory region binding"/>
    <property type="evidence" value="ECO:0007669"/>
    <property type="project" value="TreeGrafter"/>
</dbReference>
<name>A0A0A1SJX5_9HYPO</name>
<evidence type="ECO:0000256" key="6">
    <source>
        <dbReference type="SAM" id="MobiDB-lite"/>
    </source>
</evidence>
<evidence type="ECO:0000313" key="8">
    <source>
        <dbReference type="Proteomes" id="UP000039046"/>
    </source>
</evidence>
<keyword evidence="2" id="KW-0805">Transcription regulation</keyword>
<dbReference type="InterPro" id="IPR036864">
    <property type="entry name" value="Zn2-C6_fun-type_DNA-bd_sf"/>
</dbReference>
<accession>A0A0A1SJX5</accession>
<dbReference type="AlphaFoldDB" id="A0A0A1SJX5"/>
<dbReference type="STRING" id="1531966.A0A0A1SJX5"/>
<comment type="subcellular location">
    <subcellularLocation>
        <location evidence="1">Nucleus</location>
    </subcellularLocation>
</comment>